<evidence type="ECO:0000256" key="1">
    <source>
        <dbReference type="ARBA" id="ARBA00006432"/>
    </source>
</evidence>
<proteinExistence type="inferred from homology"/>
<evidence type="ECO:0000259" key="4">
    <source>
        <dbReference type="Pfam" id="PF13193"/>
    </source>
</evidence>
<dbReference type="Gene3D" id="3.40.50.12780">
    <property type="entry name" value="N-terminal domain of ligase-like"/>
    <property type="match status" value="1"/>
</dbReference>
<dbReference type="InterPro" id="IPR000873">
    <property type="entry name" value="AMP-dep_synth/lig_dom"/>
</dbReference>
<dbReference type="InterPro" id="IPR045851">
    <property type="entry name" value="AMP-bd_C_sf"/>
</dbReference>
<accession>A0A401YQW0</accession>
<dbReference type="PANTHER" id="PTHR43767:SF1">
    <property type="entry name" value="NONRIBOSOMAL PEPTIDE SYNTHASE PES1 (EUROFUNG)-RELATED"/>
    <property type="match status" value="1"/>
</dbReference>
<keyword evidence="6" id="KW-1185">Reference proteome</keyword>
<gene>
    <name evidence="5" type="ORF">EHYA_04669</name>
</gene>
<sequence>MRTVADMVRLNSRRGPSGEAVVDARGRLSHRELSHRAWALARGLVENGVRPGDSVGVLAGNSAFCAEAFLGIATAGAVFVPYNWRWSTAELVAGVNETAARVVLVEDMFTDAFEAARATGDLDDVRLVVPQGERYESFLRPGGPPPVDIAPSDPLCILFTGGTTGVSKGVVLSHAAALANMCNEVIDCGVGRSATDRGLITTPLFHSAGLLCWFLPHYATGATSVLLHRFDEAEVADVVERERVTNMFMVPNMIRRLMNANAFETPGFRTFFRALHSGAGLLRTSDKLALVEAMPDVSLYFRYGLTEAGPMVTRLRPVDMLREDLQGSIGKEYLLVEAQIQDDEGREVAPDESGEICVRGPSVMSGYFNRPEETAAVFRAGWLRTGDLAVRDREGYFYFRDRAKEMIKSGGENVYSAEIEQVLLTHPGVIEAMVVGTPSTEWDEEVRAIVVARPGHAPTEAELRGFLRARLAAYKVPKRVVFREASQIPRSAVGKALKERLKSDLGW</sequence>
<name>A0A401YQW0_9ACTN</name>
<keyword evidence="2 5" id="KW-0436">Ligase</keyword>
<dbReference type="InterPro" id="IPR042099">
    <property type="entry name" value="ANL_N_sf"/>
</dbReference>
<dbReference type="Gene3D" id="3.30.300.30">
    <property type="match status" value="1"/>
</dbReference>
<reference evidence="5 6" key="1">
    <citation type="submission" date="2018-12" db="EMBL/GenBank/DDBJ databases">
        <title>Draft genome sequence of Embleya hyalina NBRC 13850T.</title>
        <authorList>
            <person name="Komaki H."/>
            <person name="Hosoyama A."/>
            <person name="Kimura A."/>
            <person name="Ichikawa N."/>
            <person name="Tamura T."/>
        </authorList>
    </citation>
    <scope>NUCLEOTIDE SEQUENCE [LARGE SCALE GENOMIC DNA]</scope>
    <source>
        <strain evidence="5 6">NBRC 13850</strain>
    </source>
</reference>
<evidence type="ECO:0000313" key="6">
    <source>
        <dbReference type="Proteomes" id="UP000286931"/>
    </source>
</evidence>
<dbReference type="Pfam" id="PF13193">
    <property type="entry name" value="AMP-binding_C"/>
    <property type="match status" value="1"/>
</dbReference>
<comment type="caution">
    <text evidence="5">The sequence shown here is derived from an EMBL/GenBank/DDBJ whole genome shotgun (WGS) entry which is preliminary data.</text>
</comment>
<organism evidence="5 6">
    <name type="scientific">Embleya hyalina</name>
    <dbReference type="NCBI Taxonomy" id="516124"/>
    <lineage>
        <taxon>Bacteria</taxon>
        <taxon>Bacillati</taxon>
        <taxon>Actinomycetota</taxon>
        <taxon>Actinomycetes</taxon>
        <taxon>Kitasatosporales</taxon>
        <taxon>Streptomycetaceae</taxon>
        <taxon>Embleya</taxon>
    </lineage>
</organism>
<dbReference type="PROSITE" id="PS00455">
    <property type="entry name" value="AMP_BINDING"/>
    <property type="match status" value="1"/>
</dbReference>
<dbReference type="InterPro" id="IPR020845">
    <property type="entry name" value="AMP-binding_CS"/>
</dbReference>
<evidence type="ECO:0000259" key="3">
    <source>
        <dbReference type="Pfam" id="PF00501"/>
    </source>
</evidence>
<dbReference type="PANTHER" id="PTHR43767">
    <property type="entry name" value="LONG-CHAIN-FATTY-ACID--COA LIGASE"/>
    <property type="match status" value="1"/>
</dbReference>
<feature type="domain" description="AMP-binding enzyme C-terminal" evidence="4">
    <location>
        <begin position="418"/>
        <end position="495"/>
    </location>
</feature>
<evidence type="ECO:0000313" key="5">
    <source>
        <dbReference type="EMBL" id="GCD96982.1"/>
    </source>
</evidence>
<evidence type="ECO:0000256" key="2">
    <source>
        <dbReference type="ARBA" id="ARBA00022598"/>
    </source>
</evidence>
<dbReference type="InterPro" id="IPR050237">
    <property type="entry name" value="ATP-dep_AMP-bd_enzyme"/>
</dbReference>
<dbReference type="Pfam" id="PF00501">
    <property type="entry name" value="AMP-binding"/>
    <property type="match status" value="1"/>
</dbReference>
<dbReference type="OrthoDB" id="9803968at2"/>
<protein>
    <submittedName>
        <fullName evidence="5">Fatty-acid--CoA ligase</fullName>
    </submittedName>
</protein>
<dbReference type="AlphaFoldDB" id="A0A401YQW0"/>
<dbReference type="SUPFAM" id="SSF56801">
    <property type="entry name" value="Acetyl-CoA synthetase-like"/>
    <property type="match status" value="1"/>
</dbReference>
<dbReference type="FunFam" id="3.30.300.30:FF:000008">
    <property type="entry name" value="2,3-dihydroxybenzoate-AMP ligase"/>
    <property type="match status" value="1"/>
</dbReference>
<dbReference type="GO" id="GO:0016878">
    <property type="term" value="F:acid-thiol ligase activity"/>
    <property type="evidence" value="ECO:0007669"/>
    <property type="project" value="UniProtKB-ARBA"/>
</dbReference>
<dbReference type="Proteomes" id="UP000286931">
    <property type="component" value="Unassembled WGS sequence"/>
</dbReference>
<comment type="similarity">
    <text evidence="1">Belongs to the ATP-dependent AMP-binding enzyme family.</text>
</comment>
<dbReference type="EMBL" id="BIFH01000022">
    <property type="protein sequence ID" value="GCD96982.1"/>
    <property type="molecule type" value="Genomic_DNA"/>
</dbReference>
<dbReference type="InterPro" id="IPR025110">
    <property type="entry name" value="AMP-bd_C"/>
</dbReference>
<feature type="domain" description="AMP-dependent synthetase/ligase" evidence="3">
    <location>
        <begin position="12"/>
        <end position="368"/>
    </location>
</feature>